<evidence type="ECO:0000256" key="17">
    <source>
        <dbReference type="ARBA" id="ARBA00023610"/>
    </source>
</evidence>
<sequence length="484" mass="57018">MVLTRNTKSSSRKKPEREEEEESRQEECSSSPKPDEEKNSLRVFDHRIHKPRDSLFSSSSGFKDYRGFLNLAVILLILSNTRLLLENIIKYGILVDPIQWLTVILKDPHRWPCLTVCMASNIFVVIALKMEQMLYQRSIPEKLGVAILILNLSAVLIFPAVAVWFLPSYLLASFCTMILYSVVFLKLVSFVMVNRWYRLEATGRISSLHFQHPERQRTHYDHNTHTVKEVSSSPQVSYPDNLTLKNMYYFYFAPTLCYELNYPRTPKIRKMFLAKRILEVLLLTQVELALAQQWLLPIMQNSVEPLRDSDWSKIVERLLKLALPNHIMWIIGFYLIFHSLMNAVAEVMRFADREFYRQWWNAETVKDFWRDWNMPVHRWAVRHLFVPLVDNGFKKWQAACLVFLVSAFFHEYIVSVPLRIFRLWSFMGMLSQIPIAAFVSRYLKGPYGNMAVWMSLIIGQPLAILMYFHDYYVMARGQHFKSFA</sequence>
<evidence type="ECO:0000256" key="19">
    <source>
        <dbReference type="ARBA" id="ARBA00047609"/>
    </source>
</evidence>
<evidence type="ECO:0000256" key="4">
    <source>
        <dbReference type="ARBA" id="ARBA00001118"/>
    </source>
</evidence>
<comment type="catalytic activity">
    <reaction evidence="18">
        <text>1,2-di-(9Z-octadecenoyl)-sn-glycerol + (9Z)-octadecenoyl-CoA = 1,2,3-tri-(9Z-octadecenoyl)-glycerol + CoA</text>
        <dbReference type="Rhea" id="RHEA:38219"/>
        <dbReference type="ChEBI" id="CHEBI:52333"/>
        <dbReference type="ChEBI" id="CHEBI:53753"/>
        <dbReference type="ChEBI" id="CHEBI:57287"/>
        <dbReference type="ChEBI" id="CHEBI:57387"/>
    </reaction>
    <physiologicalReaction direction="left-to-right" evidence="18">
        <dbReference type="Rhea" id="RHEA:38220"/>
    </physiologicalReaction>
</comment>
<evidence type="ECO:0000313" key="33">
    <source>
        <dbReference type="EMBL" id="OWA50350.1"/>
    </source>
</evidence>
<comment type="catalytic activity">
    <reaction evidence="27">
        <text>1-(9Z-octadecenoyl)-glycerol + (9Z)-octadecenoyl-CoA = 1,2-di-(9Z-octadecenoyl)-glycerol + CoA</text>
        <dbReference type="Rhea" id="RHEA:37915"/>
        <dbReference type="ChEBI" id="CHEBI:52323"/>
        <dbReference type="ChEBI" id="CHEBI:57287"/>
        <dbReference type="ChEBI" id="CHEBI:57387"/>
        <dbReference type="ChEBI" id="CHEBI:75342"/>
    </reaction>
    <physiologicalReaction direction="left-to-right" evidence="27">
        <dbReference type="Rhea" id="RHEA:37916"/>
    </physiologicalReaction>
</comment>
<evidence type="ECO:0000256" key="1">
    <source>
        <dbReference type="ARBA" id="ARBA00000174"/>
    </source>
</evidence>
<evidence type="ECO:0000256" key="23">
    <source>
        <dbReference type="ARBA" id="ARBA00048614"/>
    </source>
</evidence>
<comment type="catalytic activity">
    <reaction evidence="24">
        <text>an acyl-CoA + a 1,2-diacyl-sn-glycerol = a triacyl-sn-glycerol + CoA</text>
        <dbReference type="Rhea" id="RHEA:10868"/>
        <dbReference type="ChEBI" id="CHEBI:17815"/>
        <dbReference type="ChEBI" id="CHEBI:57287"/>
        <dbReference type="ChEBI" id="CHEBI:58342"/>
        <dbReference type="ChEBI" id="CHEBI:64615"/>
        <dbReference type="EC" id="2.3.1.20"/>
    </reaction>
    <physiologicalReaction direction="left-to-right" evidence="24">
        <dbReference type="Rhea" id="RHEA:10869"/>
    </physiologicalReaction>
</comment>
<comment type="catalytic activity">
    <reaction evidence="3">
        <text>13-cis-retinol + hexadecanoyl-CoA = 13-cis-retinyl hexadecanoate + CoA</text>
        <dbReference type="Rhea" id="RHEA:55296"/>
        <dbReference type="ChEBI" id="CHEBI:45479"/>
        <dbReference type="ChEBI" id="CHEBI:57287"/>
        <dbReference type="ChEBI" id="CHEBI:57379"/>
        <dbReference type="ChEBI" id="CHEBI:138722"/>
    </reaction>
    <physiologicalReaction direction="left-to-right" evidence="3">
        <dbReference type="Rhea" id="RHEA:55297"/>
    </physiologicalReaction>
</comment>
<comment type="catalytic activity">
    <reaction evidence="4">
        <text>hexadecane-1,2-diol + 2 hexadecanoyl-CoA = 1,2-O,O-dihexadecanoyl-1,2-hexadecanediol + 2 CoA</text>
        <dbReference type="Rhea" id="RHEA:38211"/>
        <dbReference type="ChEBI" id="CHEBI:57287"/>
        <dbReference type="ChEBI" id="CHEBI:57379"/>
        <dbReference type="ChEBI" id="CHEBI:75586"/>
        <dbReference type="ChEBI" id="CHEBI:75608"/>
    </reaction>
    <physiologicalReaction direction="left-to-right" evidence="4">
        <dbReference type="Rhea" id="RHEA:38212"/>
    </physiologicalReaction>
</comment>
<evidence type="ECO:0000256" key="15">
    <source>
        <dbReference type="ARBA" id="ARBA00023136"/>
    </source>
</evidence>
<evidence type="ECO:0000313" key="34">
    <source>
        <dbReference type="Proteomes" id="UP000192578"/>
    </source>
</evidence>
<comment type="catalytic activity">
    <reaction evidence="26">
        <text>hexadecan-1-ol + hexadecanoyl-CoA = hexadecyl hexadecanoate + CoA</text>
        <dbReference type="Rhea" id="RHEA:38167"/>
        <dbReference type="ChEBI" id="CHEBI:16125"/>
        <dbReference type="ChEBI" id="CHEBI:57287"/>
        <dbReference type="ChEBI" id="CHEBI:57379"/>
        <dbReference type="ChEBI" id="CHEBI:75584"/>
    </reaction>
    <physiologicalReaction direction="left-to-right" evidence="26">
        <dbReference type="Rhea" id="RHEA:38168"/>
    </physiologicalReaction>
</comment>
<comment type="caution">
    <text evidence="33">The sequence shown here is derived from an EMBL/GenBank/DDBJ whole genome shotgun (WGS) entry which is preliminary data.</text>
</comment>
<comment type="catalytic activity">
    <reaction evidence="19">
        <text>1-O-(9Z-octadecyl)-3-(9Z-octadecenoyl)-glycerol + (9Z)-octadecenoyl-CoA = 1-O-(9Z-octadecenyl)-2,3-di-(9Z-octadecenoyl)glycerol + CoA</text>
        <dbReference type="Rhea" id="RHEA:55344"/>
        <dbReference type="ChEBI" id="CHEBI:57287"/>
        <dbReference type="ChEBI" id="CHEBI:57387"/>
        <dbReference type="ChEBI" id="CHEBI:138735"/>
        <dbReference type="ChEBI" id="CHEBI:197429"/>
    </reaction>
    <physiologicalReaction direction="left-to-right" evidence="19">
        <dbReference type="Rhea" id="RHEA:55345"/>
    </physiologicalReaction>
</comment>
<name>A0A9X6NAB6_HYPEX</name>
<comment type="similarity">
    <text evidence="10 29">Belongs to the membrane-bound acyltransferase family. Sterol o-acyltransferase subfamily.</text>
</comment>
<comment type="catalytic activity">
    <reaction evidence="21">
        <text>2,3-di-(9Z)-octadecenoyl-sn-glycerol + (9Z)-octadecenoyl-CoA = 1,2,3-tri-(9Z-octadecenoyl)-glycerol + CoA</text>
        <dbReference type="Rhea" id="RHEA:38439"/>
        <dbReference type="ChEBI" id="CHEBI:53753"/>
        <dbReference type="ChEBI" id="CHEBI:57287"/>
        <dbReference type="ChEBI" id="CHEBI:57387"/>
        <dbReference type="ChEBI" id="CHEBI:75824"/>
    </reaction>
    <physiologicalReaction direction="left-to-right" evidence="21">
        <dbReference type="Rhea" id="RHEA:38440"/>
    </physiologicalReaction>
</comment>
<evidence type="ECO:0000256" key="26">
    <source>
        <dbReference type="ARBA" id="ARBA00048907"/>
    </source>
</evidence>
<comment type="catalytic activity">
    <reaction evidence="23">
        <text>1-octadecanoyl-2-(5Z,8Z,11Z,14Z-eicosatetraenoyl)-sn-glycerol + (9Z)-octadecenoyl-CoA = 1-octadecanoyl-2-(5Z,8Z,11Z,14Z)-eicosatetraenoyl-3-(9Z)-octadecenoyl-sn-glycerol + CoA</text>
        <dbReference type="Rhea" id="RHEA:38307"/>
        <dbReference type="ChEBI" id="CHEBI:57287"/>
        <dbReference type="ChEBI" id="CHEBI:57387"/>
        <dbReference type="ChEBI" id="CHEBI:75728"/>
        <dbReference type="ChEBI" id="CHEBI:75729"/>
    </reaction>
    <physiologicalReaction direction="left-to-right" evidence="23">
        <dbReference type="Rhea" id="RHEA:38308"/>
    </physiologicalReaction>
</comment>
<comment type="catalytic activity">
    <reaction evidence="6">
        <text>1,2-di-(9Z-octadecenoyl)-sn-glycerol + hexadecanoyl-CoA = 1,2-di-(9Z)-octadecenoyl-3-hexadecanoyl-sn-glycerol + CoA</text>
        <dbReference type="Rhea" id="RHEA:38163"/>
        <dbReference type="ChEBI" id="CHEBI:52333"/>
        <dbReference type="ChEBI" id="CHEBI:57287"/>
        <dbReference type="ChEBI" id="CHEBI:57379"/>
        <dbReference type="ChEBI" id="CHEBI:75583"/>
    </reaction>
    <physiologicalReaction direction="left-to-right" evidence="6">
        <dbReference type="Rhea" id="RHEA:38164"/>
    </physiologicalReaction>
</comment>
<evidence type="ECO:0000256" key="13">
    <source>
        <dbReference type="ARBA" id="ARBA00022824"/>
    </source>
</evidence>
<evidence type="ECO:0000256" key="10">
    <source>
        <dbReference type="ARBA" id="ARBA00009010"/>
    </source>
</evidence>
<feature type="transmembrane region" description="Helical" evidence="32">
    <location>
        <begin position="171"/>
        <end position="193"/>
    </location>
</feature>
<feature type="transmembrane region" description="Helical" evidence="32">
    <location>
        <begin position="451"/>
        <end position="469"/>
    </location>
</feature>
<keyword evidence="15 29" id="KW-0472">Membrane</keyword>
<keyword evidence="16 29" id="KW-0012">Acyltransferase</keyword>
<evidence type="ECO:0000256" key="22">
    <source>
        <dbReference type="ARBA" id="ARBA00048135"/>
    </source>
</evidence>
<evidence type="ECO:0000256" key="31">
    <source>
        <dbReference type="SAM" id="MobiDB-lite"/>
    </source>
</evidence>
<comment type="catalytic activity">
    <reaction evidence="5">
        <text>2-(9Z-octadecenoyl)-glycerol + hexadecanoyl-CoA = 1-hexadecanoyl-2-(9Z-octadecenoyl)-sn-glycerol + CoA</text>
        <dbReference type="Rhea" id="RHEA:38071"/>
        <dbReference type="ChEBI" id="CHEBI:57287"/>
        <dbReference type="ChEBI" id="CHEBI:57379"/>
        <dbReference type="ChEBI" id="CHEBI:73990"/>
        <dbReference type="ChEBI" id="CHEBI:75466"/>
    </reaction>
    <physiologicalReaction direction="left-to-right" evidence="5">
        <dbReference type="Rhea" id="RHEA:38072"/>
    </physiologicalReaction>
</comment>
<dbReference type="GO" id="GO:0019432">
    <property type="term" value="P:triglyceride biosynthetic process"/>
    <property type="evidence" value="ECO:0007669"/>
    <property type="project" value="InterPro"/>
</dbReference>
<comment type="catalytic activity">
    <reaction evidence="1">
        <text>hexadecane-1,2-diol + hexadecanoyl-CoA = 2-hydroxyhexadecyl hexadecanoate + CoA</text>
        <dbReference type="Rhea" id="RHEA:38171"/>
        <dbReference type="ChEBI" id="CHEBI:57287"/>
        <dbReference type="ChEBI" id="CHEBI:57379"/>
        <dbReference type="ChEBI" id="CHEBI:75586"/>
        <dbReference type="ChEBI" id="CHEBI:75587"/>
    </reaction>
    <physiologicalReaction direction="left-to-right" evidence="1">
        <dbReference type="Rhea" id="RHEA:38172"/>
    </physiologicalReaction>
</comment>
<evidence type="ECO:0000256" key="3">
    <source>
        <dbReference type="ARBA" id="ARBA00000895"/>
    </source>
</evidence>
<dbReference type="Proteomes" id="UP000192578">
    <property type="component" value="Unassembled WGS sequence"/>
</dbReference>
<keyword evidence="14 32" id="KW-1133">Transmembrane helix</keyword>
<reference evidence="34" key="1">
    <citation type="submission" date="2017-01" db="EMBL/GenBank/DDBJ databases">
        <title>Comparative genomics of anhydrobiosis in the tardigrade Hypsibius dujardini.</title>
        <authorList>
            <person name="Yoshida Y."/>
            <person name="Koutsovoulos G."/>
            <person name="Laetsch D."/>
            <person name="Stevens L."/>
            <person name="Kumar S."/>
            <person name="Horikawa D."/>
            <person name="Ishino K."/>
            <person name="Komine S."/>
            <person name="Tomita M."/>
            <person name="Blaxter M."/>
            <person name="Arakawa K."/>
        </authorList>
    </citation>
    <scope>NUCLEOTIDE SEQUENCE [LARGE SCALE GENOMIC DNA]</scope>
    <source>
        <strain evidence="34">Z151</strain>
    </source>
</reference>
<dbReference type="Pfam" id="PF03062">
    <property type="entry name" value="MBOAT"/>
    <property type="match status" value="1"/>
</dbReference>
<evidence type="ECO:0000256" key="2">
    <source>
        <dbReference type="ARBA" id="ARBA00000633"/>
    </source>
</evidence>
<comment type="catalytic activity">
    <reaction evidence="2">
        <text>all-trans-retinol + an acyl-CoA = an all-trans-retinyl ester + CoA</text>
        <dbReference type="Rhea" id="RHEA:11488"/>
        <dbReference type="ChEBI" id="CHEBI:17336"/>
        <dbReference type="ChEBI" id="CHEBI:57287"/>
        <dbReference type="ChEBI" id="CHEBI:58342"/>
        <dbReference type="ChEBI" id="CHEBI:63410"/>
        <dbReference type="EC" id="2.3.1.76"/>
    </reaction>
    <physiologicalReaction direction="left-to-right" evidence="2">
        <dbReference type="Rhea" id="RHEA:11489"/>
    </physiologicalReaction>
</comment>
<feature type="transmembrane region" description="Helical" evidence="32">
    <location>
        <begin position="327"/>
        <end position="348"/>
    </location>
</feature>
<keyword evidence="13 29" id="KW-0256">Endoplasmic reticulum</keyword>
<keyword evidence="12 32" id="KW-0812">Transmembrane</keyword>
<gene>
    <name evidence="33" type="ORF">BV898_14869</name>
</gene>
<proteinExistence type="inferred from homology"/>
<evidence type="ECO:0000256" key="32">
    <source>
        <dbReference type="SAM" id="Phobius"/>
    </source>
</evidence>
<dbReference type="GO" id="GO:0004144">
    <property type="term" value="F:diacylglycerol O-acyltransferase activity"/>
    <property type="evidence" value="ECO:0007669"/>
    <property type="project" value="UniProtKB-EC"/>
</dbReference>
<keyword evidence="11 29" id="KW-0808">Transferase</keyword>
<dbReference type="OrthoDB" id="10039049at2759"/>
<protein>
    <recommendedName>
        <fullName evidence="29">O-acyltransferase</fullName>
    </recommendedName>
</protein>
<evidence type="ECO:0000256" key="25">
    <source>
        <dbReference type="ARBA" id="ARBA00048728"/>
    </source>
</evidence>
<evidence type="ECO:0000256" key="18">
    <source>
        <dbReference type="ARBA" id="ARBA00047367"/>
    </source>
</evidence>
<evidence type="ECO:0000256" key="12">
    <source>
        <dbReference type="ARBA" id="ARBA00022692"/>
    </source>
</evidence>
<evidence type="ECO:0000256" key="29">
    <source>
        <dbReference type="PIRNR" id="PIRNR000439"/>
    </source>
</evidence>
<feature type="active site" evidence="30">
    <location>
        <position position="410"/>
    </location>
</feature>
<dbReference type="GO" id="GO:0050252">
    <property type="term" value="F:retinol O-fatty-acyltransferase activity"/>
    <property type="evidence" value="ECO:0007669"/>
    <property type="project" value="UniProtKB-EC"/>
</dbReference>
<evidence type="ECO:0000256" key="30">
    <source>
        <dbReference type="PIRSR" id="PIRSR000439-1"/>
    </source>
</evidence>
<dbReference type="PANTHER" id="PTHR10408">
    <property type="entry name" value="STEROL O-ACYLTRANSFERASE"/>
    <property type="match status" value="1"/>
</dbReference>
<feature type="transmembrane region" description="Helical" evidence="32">
    <location>
        <begin position="396"/>
        <end position="414"/>
    </location>
</feature>
<evidence type="ECO:0000256" key="5">
    <source>
        <dbReference type="ARBA" id="ARBA00001313"/>
    </source>
</evidence>
<accession>A0A9X6NAB6</accession>
<evidence type="ECO:0000256" key="20">
    <source>
        <dbReference type="ARBA" id="ARBA00047807"/>
    </source>
</evidence>
<dbReference type="PIRSF" id="PIRSF000439">
    <property type="entry name" value="Oat_ACAT_DAG_ARE"/>
    <property type="match status" value="1"/>
</dbReference>
<organism evidence="33 34">
    <name type="scientific">Hypsibius exemplaris</name>
    <name type="common">Freshwater tardigrade</name>
    <dbReference type="NCBI Taxonomy" id="2072580"/>
    <lineage>
        <taxon>Eukaryota</taxon>
        <taxon>Metazoa</taxon>
        <taxon>Ecdysozoa</taxon>
        <taxon>Tardigrada</taxon>
        <taxon>Eutardigrada</taxon>
        <taxon>Parachela</taxon>
        <taxon>Hypsibioidea</taxon>
        <taxon>Hypsibiidae</taxon>
        <taxon>Hypsibius</taxon>
    </lineage>
</organism>
<evidence type="ECO:0000256" key="11">
    <source>
        <dbReference type="ARBA" id="ARBA00022679"/>
    </source>
</evidence>
<evidence type="ECO:0000256" key="9">
    <source>
        <dbReference type="ARBA" id="ARBA00005175"/>
    </source>
</evidence>
<comment type="catalytic activity">
    <reaction evidence="28">
        <text>1,3-di-(9Z-octadecenoyl)-glycerol + (9Z)-octadecenoyl-CoA = 1,2,3-tri-(9Z-octadecenoyl)-glycerol + CoA</text>
        <dbReference type="Rhea" id="RHEA:38435"/>
        <dbReference type="ChEBI" id="CHEBI:53753"/>
        <dbReference type="ChEBI" id="CHEBI:57287"/>
        <dbReference type="ChEBI" id="CHEBI:57387"/>
        <dbReference type="ChEBI" id="CHEBI:75735"/>
    </reaction>
    <physiologicalReaction direction="left-to-right" evidence="28">
        <dbReference type="Rhea" id="RHEA:38436"/>
    </physiologicalReaction>
</comment>
<dbReference type="EMBL" id="MTYJ01000190">
    <property type="protein sequence ID" value="OWA50350.1"/>
    <property type="molecule type" value="Genomic_DNA"/>
</dbReference>
<evidence type="ECO:0000256" key="7">
    <source>
        <dbReference type="ARBA" id="ARBA00001764"/>
    </source>
</evidence>
<dbReference type="GO" id="GO:0005789">
    <property type="term" value="C:endoplasmic reticulum membrane"/>
    <property type="evidence" value="ECO:0007669"/>
    <property type="project" value="UniProtKB-SubCell"/>
</dbReference>
<comment type="catalytic activity">
    <reaction evidence="20">
        <text>1-O-(9Z-octadecenyl)-glycerol + (9Z)-octadecenoyl-CoA = 1-O-(9Z-octadecyl)-3-(9Z-octadecenoyl)-glycerol + CoA</text>
        <dbReference type="Rhea" id="RHEA:55340"/>
        <dbReference type="ChEBI" id="CHEBI:34116"/>
        <dbReference type="ChEBI" id="CHEBI:57287"/>
        <dbReference type="ChEBI" id="CHEBI:57387"/>
        <dbReference type="ChEBI" id="CHEBI:197429"/>
    </reaction>
    <physiologicalReaction direction="left-to-right" evidence="20">
        <dbReference type="Rhea" id="RHEA:55341"/>
    </physiologicalReaction>
</comment>
<comment type="pathway">
    <text evidence="9">Lipid metabolism; glycerolipid metabolism.</text>
</comment>
<feature type="transmembrane region" description="Helical" evidence="32">
    <location>
        <begin position="143"/>
        <end position="165"/>
    </location>
</feature>
<dbReference type="PIRSF" id="PIRSF500231">
    <property type="entry name" value="Oat_dag"/>
    <property type="match status" value="1"/>
</dbReference>
<keyword evidence="34" id="KW-1185">Reference proteome</keyword>
<comment type="subunit">
    <text evidence="17">Homodimer or homotetramer; both forms have similar enzymatic activities.</text>
</comment>
<comment type="catalytic activity">
    <reaction evidence="22">
        <text>2-(9Z-octadecenoyl)-glycerol + (9Z)-octadecenoyl-CoA = 1,2-di-(9Z-octadecenoyl)-sn-glycerol + CoA</text>
        <dbReference type="Rhea" id="RHEA:37911"/>
        <dbReference type="ChEBI" id="CHEBI:52333"/>
        <dbReference type="ChEBI" id="CHEBI:57287"/>
        <dbReference type="ChEBI" id="CHEBI:57387"/>
        <dbReference type="ChEBI" id="CHEBI:73990"/>
    </reaction>
    <physiologicalReaction direction="left-to-right" evidence="22">
        <dbReference type="Rhea" id="RHEA:37912"/>
    </physiologicalReaction>
</comment>
<dbReference type="AlphaFoldDB" id="A0A9X6NAB6"/>
<evidence type="ECO:0000256" key="14">
    <source>
        <dbReference type="ARBA" id="ARBA00022989"/>
    </source>
</evidence>
<evidence type="ECO:0000256" key="24">
    <source>
        <dbReference type="ARBA" id="ARBA00048634"/>
    </source>
</evidence>
<dbReference type="InterPro" id="IPR014371">
    <property type="entry name" value="Oat_ACAT_DAG_ARE"/>
</dbReference>
<evidence type="ECO:0000256" key="6">
    <source>
        <dbReference type="ARBA" id="ARBA00001349"/>
    </source>
</evidence>
<comment type="catalytic activity">
    <reaction evidence="25">
        <text>1,2-di-(9Z-octadecenoyl)-glycerol + (9Z)-octadecenoate + H(+) = 1,2,3-tri-(9Z-octadecenoyl)-glycerol + H2O</text>
        <dbReference type="Rhea" id="RHEA:38379"/>
        <dbReference type="ChEBI" id="CHEBI:15377"/>
        <dbReference type="ChEBI" id="CHEBI:15378"/>
        <dbReference type="ChEBI" id="CHEBI:30823"/>
        <dbReference type="ChEBI" id="CHEBI:52323"/>
        <dbReference type="ChEBI" id="CHEBI:53753"/>
    </reaction>
    <physiologicalReaction direction="left-to-right" evidence="25">
        <dbReference type="Rhea" id="RHEA:38380"/>
    </physiologicalReaction>
</comment>
<evidence type="ECO:0000256" key="28">
    <source>
        <dbReference type="ARBA" id="ARBA00049549"/>
    </source>
</evidence>
<dbReference type="InterPro" id="IPR027251">
    <property type="entry name" value="Diacylglycerol_acylTrfase1"/>
</dbReference>
<evidence type="ECO:0000256" key="21">
    <source>
        <dbReference type="ARBA" id="ARBA00048096"/>
    </source>
</evidence>
<feature type="transmembrane region" description="Helical" evidence="32">
    <location>
        <begin position="277"/>
        <end position="296"/>
    </location>
</feature>
<dbReference type="PANTHER" id="PTHR10408:SF7">
    <property type="entry name" value="DIACYLGLYCEROL O-ACYLTRANSFERASE 1"/>
    <property type="match status" value="1"/>
</dbReference>
<comment type="catalytic activity">
    <reaction evidence="7">
        <text>all-trans-retinol + hexadecanoyl-CoA = all-trans-retinyl hexadecanoate + CoA</text>
        <dbReference type="Rhea" id="RHEA:38175"/>
        <dbReference type="ChEBI" id="CHEBI:17336"/>
        <dbReference type="ChEBI" id="CHEBI:17616"/>
        <dbReference type="ChEBI" id="CHEBI:57287"/>
        <dbReference type="ChEBI" id="CHEBI:57379"/>
    </reaction>
    <physiologicalReaction direction="left-to-right" evidence="7">
        <dbReference type="Rhea" id="RHEA:38176"/>
    </physiologicalReaction>
</comment>
<comment type="subcellular location">
    <subcellularLocation>
        <location evidence="8 29">Endoplasmic reticulum membrane</location>
        <topology evidence="8 29">Multi-pass membrane protein</topology>
    </subcellularLocation>
</comment>
<evidence type="ECO:0000256" key="27">
    <source>
        <dbReference type="ARBA" id="ARBA00049168"/>
    </source>
</evidence>
<dbReference type="InterPro" id="IPR004299">
    <property type="entry name" value="MBOAT_fam"/>
</dbReference>
<feature type="region of interest" description="Disordered" evidence="31">
    <location>
        <begin position="1"/>
        <end position="41"/>
    </location>
</feature>
<evidence type="ECO:0000256" key="8">
    <source>
        <dbReference type="ARBA" id="ARBA00004477"/>
    </source>
</evidence>
<evidence type="ECO:0000256" key="16">
    <source>
        <dbReference type="ARBA" id="ARBA00023315"/>
    </source>
</evidence>